<evidence type="ECO:0000313" key="1">
    <source>
        <dbReference type="EMBL" id="KAI3769429.1"/>
    </source>
</evidence>
<dbReference type="EMBL" id="CM042047">
    <property type="protein sequence ID" value="KAI3769429.1"/>
    <property type="molecule type" value="Genomic_DNA"/>
</dbReference>
<sequence length="79" mass="8935">MKRISLPHTQKHTKPTHSLPFILTSFPPQPHGYTLHSSLHIHTHTHTLTSVLTIPNPHTKNGETDEFSTGKDSIFPCEF</sequence>
<keyword evidence="2" id="KW-1185">Reference proteome</keyword>
<proteinExistence type="predicted"/>
<reference evidence="2" key="1">
    <citation type="journal article" date="2022" name="Mol. Ecol. Resour.">
        <title>The genomes of chicory, endive, great burdock and yacon provide insights into Asteraceae palaeo-polyploidization history and plant inulin production.</title>
        <authorList>
            <person name="Fan W."/>
            <person name="Wang S."/>
            <person name="Wang H."/>
            <person name="Wang A."/>
            <person name="Jiang F."/>
            <person name="Liu H."/>
            <person name="Zhao H."/>
            <person name="Xu D."/>
            <person name="Zhang Y."/>
        </authorList>
    </citation>
    <scope>NUCLEOTIDE SEQUENCE [LARGE SCALE GENOMIC DNA]</scope>
    <source>
        <strain evidence="2">cv. Niubang</strain>
    </source>
</reference>
<evidence type="ECO:0000313" key="2">
    <source>
        <dbReference type="Proteomes" id="UP001055879"/>
    </source>
</evidence>
<comment type="caution">
    <text evidence="1">The sequence shown here is derived from an EMBL/GenBank/DDBJ whole genome shotgun (WGS) entry which is preliminary data.</text>
</comment>
<reference evidence="1 2" key="2">
    <citation type="journal article" date="2022" name="Mol. Ecol. Resour.">
        <title>The genomes of chicory, endive, great burdock and yacon provide insights into Asteraceae paleo-polyploidization history and plant inulin production.</title>
        <authorList>
            <person name="Fan W."/>
            <person name="Wang S."/>
            <person name="Wang H."/>
            <person name="Wang A."/>
            <person name="Jiang F."/>
            <person name="Liu H."/>
            <person name="Zhao H."/>
            <person name="Xu D."/>
            <person name="Zhang Y."/>
        </authorList>
    </citation>
    <scope>NUCLEOTIDE SEQUENCE [LARGE SCALE GENOMIC DNA]</scope>
    <source>
        <strain evidence="2">cv. Niubang</strain>
    </source>
</reference>
<organism evidence="1 2">
    <name type="scientific">Arctium lappa</name>
    <name type="common">Greater burdock</name>
    <name type="synonym">Lappa major</name>
    <dbReference type="NCBI Taxonomy" id="4217"/>
    <lineage>
        <taxon>Eukaryota</taxon>
        <taxon>Viridiplantae</taxon>
        <taxon>Streptophyta</taxon>
        <taxon>Embryophyta</taxon>
        <taxon>Tracheophyta</taxon>
        <taxon>Spermatophyta</taxon>
        <taxon>Magnoliopsida</taxon>
        <taxon>eudicotyledons</taxon>
        <taxon>Gunneridae</taxon>
        <taxon>Pentapetalae</taxon>
        <taxon>asterids</taxon>
        <taxon>campanulids</taxon>
        <taxon>Asterales</taxon>
        <taxon>Asteraceae</taxon>
        <taxon>Carduoideae</taxon>
        <taxon>Cardueae</taxon>
        <taxon>Arctiinae</taxon>
        <taxon>Arctium</taxon>
    </lineage>
</organism>
<gene>
    <name evidence="1" type="ORF">L6452_00531</name>
</gene>
<protein>
    <submittedName>
        <fullName evidence="1">Uncharacterized protein</fullName>
    </submittedName>
</protein>
<name>A0ACB9FEA1_ARCLA</name>
<dbReference type="Proteomes" id="UP001055879">
    <property type="component" value="Linkage Group LG01"/>
</dbReference>
<accession>A0ACB9FEA1</accession>